<dbReference type="Proteomes" id="UP001151760">
    <property type="component" value="Unassembled WGS sequence"/>
</dbReference>
<reference evidence="2" key="1">
    <citation type="journal article" date="2022" name="Int. J. Mol. Sci.">
        <title>Draft Genome of Tanacetum Coccineum: Genomic Comparison of Closely Related Tanacetum-Family Plants.</title>
        <authorList>
            <person name="Yamashiro T."/>
            <person name="Shiraishi A."/>
            <person name="Nakayama K."/>
            <person name="Satake H."/>
        </authorList>
    </citation>
    <scope>NUCLEOTIDE SEQUENCE</scope>
</reference>
<sequence length="204" mass="23182">MNYNALVNHAIHSETIIDRSLLADNGLVGGYFESMHSNLFSGQQWANLFQNNELVYCDLVCEFFATFEFRATTCRNSPRLDGIKFRLCGEHRSLSLVELRWRVGLYFEAQAGEVGTEIALQNALKVKEEHEEEEVAKEDVGGSEETYRGMSRGDWQARQGDHLDPHMQIDTFPVCEADYPPFGYTGPMPLGYHYRYNTAPDGPS</sequence>
<proteinExistence type="predicted"/>
<protein>
    <submittedName>
        <fullName evidence="2">Uncharacterized protein</fullName>
    </submittedName>
</protein>
<gene>
    <name evidence="2" type="ORF">Tco_1132767</name>
</gene>
<accession>A0ABQ5JDY5</accession>
<comment type="caution">
    <text evidence="2">The sequence shown here is derived from an EMBL/GenBank/DDBJ whole genome shotgun (WGS) entry which is preliminary data.</text>
</comment>
<organism evidence="2 3">
    <name type="scientific">Tanacetum coccineum</name>
    <dbReference type="NCBI Taxonomy" id="301880"/>
    <lineage>
        <taxon>Eukaryota</taxon>
        <taxon>Viridiplantae</taxon>
        <taxon>Streptophyta</taxon>
        <taxon>Embryophyta</taxon>
        <taxon>Tracheophyta</taxon>
        <taxon>Spermatophyta</taxon>
        <taxon>Magnoliopsida</taxon>
        <taxon>eudicotyledons</taxon>
        <taxon>Gunneridae</taxon>
        <taxon>Pentapetalae</taxon>
        <taxon>asterids</taxon>
        <taxon>campanulids</taxon>
        <taxon>Asterales</taxon>
        <taxon>Asteraceae</taxon>
        <taxon>Asteroideae</taxon>
        <taxon>Anthemideae</taxon>
        <taxon>Anthemidinae</taxon>
        <taxon>Tanacetum</taxon>
    </lineage>
</organism>
<dbReference type="EMBL" id="BQNB010021817">
    <property type="protein sequence ID" value="GJU10371.1"/>
    <property type="molecule type" value="Genomic_DNA"/>
</dbReference>
<evidence type="ECO:0000256" key="1">
    <source>
        <dbReference type="SAM" id="MobiDB-lite"/>
    </source>
</evidence>
<reference evidence="2" key="2">
    <citation type="submission" date="2022-01" db="EMBL/GenBank/DDBJ databases">
        <authorList>
            <person name="Yamashiro T."/>
            <person name="Shiraishi A."/>
            <person name="Satake H."/>
            <person name="Nakayama K."/>
        </authorList>
    </citation>
    <scope>NUCLEOTIDE SEQUENCE</scope>
</reference>
<name>A0ABQ5JDY5_9ASTR</name>
<evidence type="ECO:0000313" key="2">
    <source>
        <dbReference type="EMBL" id="GJU10371.1"/>
    </source>
</evidence>
<keyword evidence="3" id="KW-1185">Reference proteome</keyword>
<feature type="region of interest" description="Disordered" evidence="1">
    <location>
        <begin position="130"/>
        <end position="159"/>
    </location>
</feature>
<evidence type="ECO:0000313" key="3">
    <source>
        <dbReference type="Proteomes" id="UP001151760"/>
    </source>
</evidence>